<sequence length="497" mass="53645">MPELPAQPVQLTLPAGAVRGEQRGAVERFTGIPYAAPPVGAHRFEPPRPVRPWTGVRDCTAPGPNAPQRGRGLPGLDVAPLIGSGWTPGGDYLTLDLLRPAHGASGLPVMVWIHGGGFLVGSKNASVQDGATFARDGVVYVAINYRLGVDGFLPVPGVPTNLGLRDMIAALGWVRDHIALFGGDPDNVTVFGESAGAMAIADLVSSPLAAGLFRRAVIQSGHGAMTREIPVAQRLVRKLAKLLRVAPDRAGFASVAPGDALDAVEKISLPTTRLNLRGSDGREPVFGISRFVPVHGDDVLPDRPLEALKKGAGSQVDVLIGTNAEEMNLYLVPTGVREKVGRALAWLVLRRSQPNAWAVLKAYGLGRDRPGRVLARALNDLVFRWPARRFAEEHQGRTWMYEFDWRSPRYGGELGAAHGVELPFVFDSLASCTGPEGLLGEDPPQELATRVHRIWVEFARDGTLPWPEFTRESRHVHQLGQDRTVDEPVMPAARFLP</sequence>
<gene>
    <name evidence="5" type="ORF">CKY28_08760</name>
</gene>
<dbReference type="InterPro" id="IPR029058">
    <property type="entry name" value="AB_hydrolase_fold"/>
</dbReference>
<dbReference type="GO" id="GO:0016787">
    <property type="term" value="F:hydrolase activity"/>
    <property type="evidence" value="ECO:0007669"/>
    <property type="project" value="UniProtKB-KW"/>
</dbReference>
<reference evidence="6" key="1">
    <citation type="submission" date="2017-09" db="EMBL/GenBank/DDBJ databases">
        <authorList>
            <person name="Feng G."/>
            <person name="Zhu H."/>
        </authorList>
    </citation>
    <scope>NUCLEOTIDE SEQUENCE [LARGE SCALE GENOMIC DNA]</scope>
    <source>
        <strain evidence="6">1PNM-20</strain>
    </source>
</reference>
<evidence type="ECO:0000256" key="3">
    <source>
        <dbReference type="RuleBase" id="RU361235"/>
    </source>
</evidence>
<dbReference type="PANTHER" id="PTHR43142:SF1">
    <property type="entry name" value="CARBOXYLIC ESTER HYDROLASE"/>
    <property type="match status" value="1"/>
</dbReference>
<evidence type="ECO:0000256" key="1">
    <source>
        <dbReference type="ARBA" id="ARBA00005964"/>
    </source>
</evidence>
<dbReference type="AlphaFoldDB" id="A0A2A2SEU4"/>
<keyword evidence="2 3" id="KW-0378">Hydrolase</keyword>
<dbReference type="PROSITE" id="PS00122">
    <property type="entry name" value="CARBOXYLESTERASE_B_1"/>
    <property type="match status" value="1"/>
</dbReference>
<dbReference type="InterPro" id="IPR019826">
    <property type="entry name" value="Carboxylesterase_B_AS"/>
</dbReference>
<feature type="domain" description="Carboxylesterase type B" evidence="4">
    <location>
        <begin position="10"/>
        <end position="483"/>
    </location>
</feature>
<dbReference type="PANTHER" id="PTHR43142">
    <property type="entry name" value="CARBOXYLIC ESTER HYDROLASE"/>
    <property type="match status" value="1"/>
</dbReference>
<evidence type="ECO:0000313" key="6">
    <source>
        <dbReference type="Proteomes" id="UP000218151"/>
    </source>
</evidence>
<dbReference type="EC" id="3.1.1.-" evidence="3"/>
<accession>A0A2A2SEU4</accession>
<evidence type="ECO:0000313" key="5">
    <source>
        <dbReference type="EMBL" id="PAX07720.1"/>
    </source>
</evidence>
<dbReference type="Gene3D" id="3.40.50.1820">
    <property type="entry name" value="alpha/beta hydrolase"/>
    <property type="match status" value="1"/>
</dbReference>
<proteinExistence type="inferred from homology"/>
<comment type="similarity">
    <text evidence="1 3">Belongs to the type-B carboxylesterase/lipase family.</text>
</comment>
<organism evidence="5 6">
    <name type="scientific">Sphingomonas lenta</name>
    <dbReference type="NCBI Taxonomy" id="1141887"/>
    <lineage>
        <taxon>Bacteria</taxon>
        <taxon>Pseudomonadati</taxon>
        <taxon>Pseudomonadota</taxon>
        <taxon>Alphaproteobacteria</taxon>
        <taxon>Sphingomonadales</taxon>
        <taxon>Sphingomonadaceae</taxon>
        <taxon>Sphingomonas</taxon>
    </lineage>
</organism>
<dbReference type="Pfam" id="PF00135">
    <property type="entry name" value="COesterase"/>
    <property type="match status" value="1"/>
</dbReference>
<name>A0A2A2SEU4_9SPHN</name>
<evidence type="ECO:0000256" key="2">
    <source>
        <dbReference type="ARBA" id="ARBA00022801"/>
    </source>
</evidence>
<keyword evidence="6" id="KW-1185">Reference proteome</keyword>
<dbReference type="EMBL" id="NSLI01000003">
    <property type="protein sequence ID" value="PAX07720.1"/>
    <property type="molecule type" value="Genomic_DNA"/>
</dbReference>
<evidence type="ECO:0000259" key="4">
    <source>
        <dbReference type="Pfam" id="PF00135"/>
    </source>
</evidence>
<dbReference type="Proteomes" id="UP000218151">
    <property type="component" value="Unassembled WGS sequence"/>
</dbReference>
<protein>
    <recommendedName>
        <fullName evidence="3">Carboxylic ester hydrolase</fullName>
        <ecNumber evidence="3">3.1.1.-</ecNumber>
    </recommendedName>
</protein>
<dbReference type="InterPro" id="IPR002018">
    <property type="entry name" value="CarbesteraseB"/>
</dbReference>
<comment type="caution">
    <text evidence="5">The sequence shown here is derived from an EMBL/GenBank/DDBJ whole genome shotgun (WGS) entry which is preliminary data.</text>
</comment>
<dbReference type="OrthoDB" id="9775851at2"/>
<dbReference type="RefSeq" id="WP_095997963.1">
    <property type="nucleotide sequence ID" value="NZ_NSLI01000003.1"/>
</dbReference>
<dbReference type="SUPFAM" id="SSF53474">
    <property type="entry name" value="alpha/beta-Hydrolases"/>
    <property type="match status" value="1"/>
</dbReference>